<gene>
    <name evidence="1" type="ORF">GSONMT00068501001</name>
</gene>
<dbReference type="Proteomes" id="UP000193380">
    <property type="component" value="Unassembled WGS sequence"/>
</dbReference>
<evidence type="ECO:0000313" key="2">
    <source>
        <dbReference type="Proteomes" id="UP000193380"/>
    </source>
</evidence>
<reference evidence="1" key="2">
    <citation type="submission" date="2014-03" db="EMBL/GenBank/DDBJ databases">
        <authorList>
            <person name="Genoscope - CEA"/>
        </authorList>
    </citation>
    <scope>NUCLEOTIDE SEQUENCE</scope>
</reference>
<organism evidence="1 2">
    <name type="scientific">Oncorhynchus mykiss</name>
    <name type="common">Rainbow trout</name>
    <name type="synonym">Salmo gairdneri</name>
    <dbReference type="NCBI Taxonomy" id="8022"/>
    <lineage>
        <taxon>Eukaryota</taxon>
        <taxon>Metazoa</taxon>
        <taxon>Chordata</taxon>
        <taxon>Craniata</taxon>
        <taxon>Vertebrata</taxon>
        <taxon>Euteleostomi</taxon>
        <taxon>Actinopterygii</taxon>
        <taxon>Neopterygii</taxon>
        <taxon>Teleostei</taxon>
        <taxon>Protacanthopterygii</taxon>
        <taxon>Salmoniformes</taxon>
        <taxon>Salmonidae</taxon>
        <taxon>Salmoninae</taxon>
        <taxon>Oncorhynchus</taxon>
    </lineage>
</organism>
<accession>A0A060W702</accession>
<protein>
    <submittedName>
        <fullName evidence="1">Uncharacterized protein</fullName>
    </submittedName>
</protein>
<dbReference type="PaxDb" id="8022-A0A060W702"/>
<dbReference type="STRING" id="8022.A0A060W702"/>
<evidence type="ECO:0000313" key="1">
    <source>
        <dbReference type="EMBL" id="CDQ63093.1"/>
    </source>
</evidence>
<name>A0A060W702_ONCMY</name>
<proteinExistence type="predicted"/>
<dbReference type="EMBL" id="FR904428">
    <property type="protein sequence ID" value="CDQ63093.1"/>
    <property type="molecule type" value="Genomic_DNA"/>
</dbReference>
<sequence>MLTGSCCAFFIKQQEEVEKSEEVTIKMSDLVVYCQPRSKEKDHFGMILSPTTLTKTNLHTITANSYTAYIVATILML</sequence>
<dbReference type="AlphaFoldDB" id="A0A060W702"/>
<reference evidence="1" key="1">
    <citation type="journal article" date="2014" name="Nat. Commun.">
        <title>The rainbow trout genome provides novel insights into evolution after whole-genome duplication in vertebrates.</title>
        <authorList>
            <person name="Berthelot C."/>
            <person name="Brunet F."/>
            <person name="Chalopin D."/>
            <person name="Juanchich A."/>
            <person name="Bernard M."/>
            <person name="Noel B."/>
            <person name="Bento P."/>
            <person name="Da Silva C."/>
            <person name="Labadie K."/>
            <person name="Alberti A."/>
            <person name="Aury J.M."/>
            <person name="Louis A."/>
            <person name="Dehais P."/>
            <person name="Bardou P."/>
            <person name="Montfort J."/>
            <person name="Klopp C."/>
            <person name="Cabau C."/>
            <person name="Gaspin C."/>
            <person name="Thorgaard G.H."/>
            <person name="Boussaha M."/>
            <person name="Quillet E."/>
            <person name="Guyomard R."/>
            <person name="Galiana D."/>
            <person name="Bobe J."/>
            <person name="Volff J.N."/>
            <person name="Genet C."/>
            <person name="Wincker P."/>
            <person name="Jaillon O."/>
            <person name="Roest Crollius H."/>
            <person name="Guiguen Y."/>
        </authorList>
    </citation>
    <scope>NUCLEOTIDE SEQUENCE [LARGE SCALE GENOMIC DNA]</scope>
</reference>